<accession>A0A835N4C3</accession>
<evidence type="ECO:0000313" key="2">
    <source>
        <dbReference type="Proteomes" id="UP000657918"/>
    </source>
</evidence>
<name>A0A835N4C3_9ROSI</name>
<gene>
    <name evidence="1" type="ORF">SADUNF_Sadunf03G0114800</name>
</gene>
<protein>
    <submittedName>
        <fullName evidence="1">Uncharacterized protein</fullName>
    </submittedName>
</protein>
<sequence length="65" mass="7128">MEQEFTEPLWSCSASSVSAGGNIGTRTESALGCKETKLCFFALLCKELKVFVQTEGGVTTEQERY</sequence>
<evidence type="ECO:0000313" key="1">
    <source>
        <dbReference type="EMBL" id="KAF9686018.1"/>
    </source>
</evidence>
<comment type="caution">
    <text evidence="1">The sequence shown here is derived from an EMBL/GenBank/DDBJ whole genome shotgun (WGS) entry which is preliminary data.</text>
</comment>
<dbReference type="Proteomes" id="UP000657918">
    <property type="component" value="Unassembled WGS sequence"/>
</dbReference>
<keyword evidence="2" id="KW-1185">Reference proteome</keyword>
<dbReference type="EMBL" id="JADGMS010000003">
    <property type="protein sequence ID" value="KAF9686018.1"/>
    <property type="molecule type" value="Genomic_DNA"/>
</dbReference>
<proteinExistence type="predicted"/>
<dbReference type="AlphaFoldDB" id="A0A835N4C3"/>
<organism evidence="1 2">
    <name type="scientific">Salix dunnii</name>
    <dbReference type="NCBI Taxonomy" id="1413687"/>
    <lineage>
        <taxon>Eukaryota</taxon>
        <taxon>Viridiplantae</taxon>
        <taxon>Streptophyta</taxon>
        <taxon>Embryophyta</taxon>
        <taxon>Tracheophyta</taxon>
        <taxon>Spermatophyta</taxon>
        <taxon>Magnoliopsida</taxon>
        <taxon>eudicotyledons</taxon>
        <taxon>Gunneridae</taxon>
        <taxon>Pentapetalae</taxon>
        <taxon>rosids</taxon>
        <taxon>fabids</taxon>
        <taxon>Malpighiales</taxon>
        <taxon>Salicaceae</taxon>
        <taxon>Saliceae</taxon>
        <taxon>Salix</taxon>
    </lineage>
</organism>
<reference evidence="1 2" key="1">
    <citation type="submission" date="2020-10" db="EMBL/GenBank/DDBJ databases">
        <title>Plant Genome Project.</title>
        <authorList>
            <person name="Zhang R.-G."/>
        </authorList>
    </citation>
    <scope>NUCLEOTIDE SEQUENCE [LARGE SCALE GENOMIC DNA]</scope>
    <source>
        <strain evidence="1">FAFU-HL-1</strain>
        <tissue evidence="1">Leaf</tissue>
    </source>
</reference>